<feature type="compositionally biased region" description="Basic residues" evidence="1">
    <location>
        <begin position="315"/>
        <end position="328"/>
    </location>
</feature>
<sequence length="379" mass="42400">MTPPPPPGALYNPEITGFQEGGSSQIHHVHLAYLELFSASKAVKRWSHKNDTATHINCGDATKLKSLNWRTMSARMRPDSRLRIEVHQSSLAPTIVTSSSAPSPENYTTWSSPGKYMTIAAYQRSMNCEKPTPPPLSDPTTTFPPTHTHTHKLQQRRHSPSQPAFSNLIPSLRSASALNTMMKKYRHGHNPRTKWDIDESEIQNHEILLVQRFYVGTKIKLDPSSGLGSFCLGSGEMLVQPAINYSPPTQANRVRFPAGLLPGLRTWKSCQTMPLVDEFSWRSPVSSTLALERCFVLTSLHPHRLSRLRPTTRTEKKKKKKKKKKNAARIRVAVAESSQLAAEELALTRFHVEKARDPRGVSLAVIIGRSSKQVSSNLH</sequence>
<reference evidence="2 3" key="1">
    <citation type="submission" date="2023-02" db="EMBL/GenBank/DDBJ databases">
        <title>LHISI_Scaffold_Assembly.</title>
        <authorList>
            <person name="Stuart O.P."/>
            <person name="Cleave R."/>
            <person name="Magrath M.J.L."/>
            <person name="Mikheyev A.S."/>
        </authorList>
    </citation>
    <scope>NUCLEOTIDE SEQUENCE [LARGE SCALE GENOMIC DNA]</scope>
    <source>
        <strain evidence="2">Daus_M_001</strain>
        <tissue evidence="2">Leg muscle</tissue>
    </source>
</reference>
<dbReference type="EMBL" id="JARBHB010000002">
    <property type="protein sequence ID" value="KAJ8894634.1"/>
    <property type="molecule type" value="Genomic_DNA"/>
</dbReference>
<feature type="region of interest" description="Disordered" evidence="1">
    <location>
        <begin position="306"/>
        <end position="329"/>
    </location>
</feature>
<feature type="region of interest" description="Disordered" evidence="1">
    <location>
        <begin position="129"/>
        <end position="166"/>
    </location>
</feature>
<dbReference type="Proteomes" id="UP001159363">
    <property type="component" value="Chromosome 2"/>
</dbReference>
<protein>
    <submittedName>
        <fullName evidence="2">Uncharacterized protein</fullName>
    </submittedName>
</protein>
<gene>
    <name evidence="2" type="ORF">PR048_007298</name>
</gene>
<keyword evidence="3" id="KW-1185">Reference proteome</keyword>
<feature type="compositionally biased region" description="Basic residues" evidence="1">
    <location>
        <begin position="148"/>
        <end position="159"/>
    </location>
</feature>
<evidence type="ECO:0000313" key="3">
    <source>
        <dbReference type="Proteomes" id="UP001159363"/>
    </source>
</evidence>
<accession>A0ABQ9ID79</accession>
<name>A0ABQ9ID79_9NEOP</name>
<feature type="compositionally biased region" description="Low complexity" evidence="1">
    <location>
        <begin position="138"/>
        <end position="147"/>
    </location>
</feature>
<evidence type="ECO:0000256" key="1">
    <source>
        <dbReference type="SAM" id="MobiDB-lite"/>
    </source>
</evidence>
<organism evidence="2 3">
    <name type="scientific">Dryococelus australis</name>
    <dbReference type="NCBI Taxonomy" id="614101"/>
    <lineage>
        <taxon>Eukaryota</taxon>
        <taxon>Metazoa</taxon>
        <taxon>Ecdysozoa</taxon>
        <taxon>Arthropoda</taxon>
        <taxon>Hexapoda</taxon>
        <taxon>Insecta</taxon>
        <taxon>Pterygota</taxon>
        <taxon>Neoptera</taxon>
        <taxon>Polyneoptera</taxon>
        <taxon>Phasmatodea</taxon>
        <taxon>Verophasmatodea</taxon>
        <taxon>Anareolatae</taxon>
        <taxon>Phasmatidae</taxon>
        <taxon>Eurycanthinae</taxon>
        <taxon>Dryococelus</taxon>
    </lineage>
</organism>
<proteinExistence type="predicted"/>
<comment type="caution">
    <text evidence="2">The sequence shown here is derived from an EMBL/GenBank/DDBJ whole genome shotgun (WGS) entry which is preliminary data.</text>
</comment>
<evidence type="ECO:0000313" key="2">
    <source>
        <dbReference type="EMBL" id="KAJ8894634.1"/>
    </source>
</evidence>